<evidence type="ECO:0000256" key="1">
    <source>
        <dbReference type="ARBA" id="ARBA00001936"/>
    </source>
</evidence>
<evidence type="ECO:0000313" key="10">
    <source>
        <dbReference type="EMBL" id="KKQ70946.1"/>
    </source>
</evidence>
<evidence type="ECO:0000259" key="9">
    <source>
        <dbReference type="SMART" id="SM01274"/>
    </source>
</evidence>
<name>A0A0G0N1C1_9BACT</name>
<dbReference type="PATRIC" id="fig|1618638.3.peg.238"/>
<dbReference type="InterPro" id="IPR012302">
    <property type="entry name" value="Malic_NAD-bd"/>
</dbReference>
<dbReference type="Proteomes" id="UP000034022">
    <property type="component" value="Unassembled WGS sequence"/>
</dbReference>
<dbReference type="PIRSF" id="PIRSF000106">
    <property type="entry name" value="ME"/>
    <property type="match status" value="1"/>
</dbReference>
<feature type="domain" description="Malic enzyme NAD-binding" evidence="8">
    <location>
        <begin position="160"/>
        <end position="377"/>
    </location>
</feature>
<dbReference type="PANTHER" id="PTHR43237:SF4">
    <property type="entry name" value="NADP-DEPENDENT MALIC ENZYME"/>
    <property type="match status" value="1"/>
</dbReference>
<reference evidence="10" key="1">
    <citation type="journal article" date="2015" name="Nature">
        <title>rRNA introns, odd ribosomes, and small enigmatic genomes across a large radiation of phyla.</title>
        <authorList>
            <person name="Brown C.T."/>
            <person name="Hug L.A."/>
            <person name="Thomas B.C."/>
            <person name="Sharon I."/>
            <person name="Castelle C.J."/>
            <person name="Singh A."/>
            <person name="Wilkins M.J."/>
            <person name="Williams K.H."/>
            <person name="Banfield J.F."/>
        </authorList>
    </citation>
    <scope>NUCLEOTIDE SEQUENCE [LARGE SCALE GENOMIC DNA]</scope>
</reference>
<dbReference type="InterPro" id="IPR015884">
    <property type="entry name" value="Malic_enzyme_CS"/>
</dbReference>
<proteinExistence type="inferred from homology"/>
<gene>
    <name evidence="10" type="ORF">US91_C0002G0025</name>
</gene>
<dbReference type="InterPro" id="IPR051674">
    <property type="entry name" value="Malate_Decarboxylase"/>
</dbReference>
<evidence type="ECO:0000256" key="3">
    <source>
        <dbReference type="ARBA" id="ARBA00022723"/>
    </source>
</evidence>
<evidence type="ECO:0000256" key="5">
    <source>
        <dbReference type="PIRSR" id="PIRSR000106-1"/>
    </source>
</evidence>
<sequence>MDYNKKAIALHKKHRGKISIASKVTLKTKDDLSAVYTPGVGAVCMEIAREKKKSWELTNRANQVAIVSDGTAILGLGDIGPEAGMPVMEGKSAIFKEFAGVDAFPLCINTTDSEEIIMFCKQIEPSFGGINLEDISAPRCFYILERLEKELNIPVFHDDQDGTAIVTLAGLINACRVSGKVLKELRIVISGAGAAGIAIARLLLAFGVKDLLLLDSKGVVSGKRIDLNKYKKALIAKTANKNFSGTKEDALVNADVYIGVSKPKELTKEMVGTMNAKPIIFAMANPVPEIFPEEAFSGGAGIVATGRSDYDNQINNALVFPGIFRGLLDSRIKKVTTEMKISVAIALAYTVKKPTKNKIIPNITDKNVVKVIAKAIMAKA</sequence>
<comment type="similarity">
    <text evidence="2">Belongs to the malic enzymes family.</text>
</comment>
<dbReference type="InterPro" id="IPR001891">
    <property type="entry name" value="Malic_OxRdtase"/>
</dbReference>
<feature type="binding site" evidence="6">
    <location>
        <position position="315"/>
    </location>
    <ligand>
        <name>(S)-malate</name>
        <dbReference type="ChEBI" id="CHEBI:15589"/>
    </ligand>
</feature>
<dbReference type="Pfam" id="PF03949">
    <property type="entry name" value="Malic_M"/>
    <property type="match status" value="1"/>
</dbReference>
<feature type="domain" description="Malic enzyme N-terminal" evidence="9">
    <location>
        <begin position="15"/>
        <end position="148"/>
    </location>
</feature>
<comment type="cofactor">
    <cofactor evidence="7">
        <name>Mg(2+)</name>
        <dbReference type="ChEBI" id="CHEBI:18420"/>
    </cofactor>
    <cofactor evidence="7">
        <name>Mn(2+)</name>
        <dbReference type="ChEBI" id="CHEBI:29035"/>
    </cofactor>
    <text evidence="7">Divalent metal cations. Prefers magnesium or manganese.</text>
</comment>
<accession>A0A0G0N1C1</accession>
<dbReference type="GO" id="GO:0051287">
    <property type="term" value="F:NAD binding"/>
    <property type="evidence" value="ECO:0007669"/>
    <property type="project" value="InterPro"/>
</dbReference>
<feature type="binding site" evidence="7">
    <location>
        <position position="159"/>
    </location>
    <ligand>
        <name>a divalent metal cation</name>
        <dbReference type="ChEBI" id="CHEBI:60240"/>
    </ligand>
</feature>
<feature type="binding site" evidence="7">
    <location>
        <position position="134"/>
    </location>
    <ligand>
        <name>a divalent metal cation</name>
        <dbReference type="ChEBI" id="CHEBI:60240"/>
    </ligand>
</feature>
<feature type="binding site" evidence="7">
    <location>
        <position position="133"/>
    </location>
    <ligand>
        <name>a divalent metal cation</name>
        <dbReference type="ChEBI" id="CHEBI:60240"/>
    </ligand>
</feature>
<dbReference type="SUPFAM" id="SSF53223">
    <property type="entry name" value="Aminoacid dehydrogenase-like, N-terminal domain"/>
    <property type="match status" value="1"/>
</dbReference>
<comment type="cofactor">
    <cofactor evidence="1">
        <name>Mn(2+)</name>
        <dbReference type="ChEBI" id="CHEBI:29035"/>
    </cofactor>
</comment>
<dbReference type="SMART" id="SM00919">
    <property type="entry name" value="Malic_M"/>
    <property type="match status" value="1"/>
</dbReference>
<dbReference type="CDD" id="cd05311">
    <property type="entry name" value="NAD_bind_2_malic_enz"/>
    <property type="match status" value="1"/>
</dbReference>
<dbReference type="SUPFAM" id="SSF51735">
    <property type="entry name" value="NAD(P)-binding Rossmann-fold domains"/>
    <property type="match status" value="1"/>
</dbReference>
<feature type="active site" description="Proton acceptor" evidence="5">
    <location>
        <position position="91"/>
    </location>
</feature>
<keyword evidence="3 7" id="KW-0479">Metal-binding</keyword>
<dbReference type="InterPro" id="IPR036291">
    <property type="entry name" value="NAD(P)-bd_dom_sf"/>
</dbReference>
<evidence type="ECO:0000256" key="6">
    <source>
        <dbReference type="PIRSR" id="PIRSR000106-2"/>
    </source>
</evidence>
<evidence type="ECO:0000313" key="11">
    <source>
        <dbReference type="Proteomes" id="UP000034022"/>
    </source>
</evidence>
<dbReference type="GO" id="GO:0046872">
    <property type="term" value="F:metal ion binding"/>
    <property type="evidence" value="ECO:0007669"/>
    <property type="project" value="UniProtKB-KW"/>
</dbReference>
<dbReference type="InterPro" id="IPR037062">
    <property type="entry name" value="Malic_N_dom_sf"/>
</dbReference>
<dbReference type="PROSITE" id="PS00331">
    <property type="entry name" value="MALIC_ENZYMES"/>
    <property type="match status" value="1"/>
</dbReference>
<dbReference type="AlphaFoldDB" id="A0A0G0N1C1"/>
<evidence type="ECO:0000256" key="7">
    <source>
        <dbReference type="PIRSR" id="PIRSR000106-3"/>
    </source>
</evidence>
<dbReference type="Gene3D" id="3.40.50.720">
    <property type="entry name" value="NAD(P)-binding Rossmann-like Domain"/>
    <property type="match status" value="1"/>
</dbReference>
<dbReference type="EMBL" id="LBUU01000002">
    <property type="protein sequence ID" value="KKQ70946.1"/>
    <property type="molecule type" value="Genomic_DNA"/>
</dbReference>
<dbReference type="SMART" id="SM01274">
    <property type="entry name" value="malic"/>
    <property type="match status" value="1"/>
</dbReference>
<evidence type="ECO:0000259" key="8">
    <source>
        <dbReference type="SMART" id="SM00919"/>
    </source>
</evidence>
<feature type="binding site" evidence="6">
    <location>
        <position position="285"/>
    </location>
    <ligand>
        <name>(S)-malate</name>
        <dbReference type="ChEBI" id="CHEBI:15589"/>
    </ligand>
</feature>
<keyword evidence="4" id="KW-0560">Oxidoreductase</keyword>
<dbReference type="GO" id="GO:0004470">
    <property type="term" value="F:malic enzyme activity"/>
    <property type="evidence" value="ECO:0007669"/>
    <property type="project" value="InterPro"/>
</dbReference>
<dbReference type="InterPro" id="IPR045213">
    <property type="entry name" value="Malic_NAD-bd_bact_type"/>
</dbReference>
<dbReference type="GO" id="GO:0016616">
    <property type="term" value="F:oxidoreductase activity, acting on the CH-OH group of donors, NAD or NADP as acceptor"/>
    <property type="evidence" value="ECO:0007669"/>
    <property type="project" value="InterPro"/>
</dbReference>
<protein>
    <submittedName>
        <fullName evidence="10">Malate dehydrogenase (Oxaloacetate decarboxylating)</fullName>
    </submittedName>
</protein>
<organism evidence="10 11">
    <name type="scientific">Candidatus Falkowbacteria bacterium GW2011_GWE1_38_31</name>
    <dbReference type="NCBI Taxonomy" id="1618638"/>
    <lineage>
        <taxon>Bacteria</taxon>
        <taxon>Candidatus Falkowiibacteriota</taxon>
    </lineage>
</organism>
<comment type="caution">
    <text evidence="10">The sequence shown here is derived from an EMBL/GenBank/DDBJ whole genome shotgun (WGS) entry which is preliminary data.</text>
</comment>
<evidence type="ECO:0000256" key="2">
    <source>
        <dbReference type="ARBA" id="ARBA00008785"/>
    </source>
</evidence>
<dbReference type="InterPro" id="IPR012301">
    <property type="entry name" value="Malic_N_dom"/>
</dbReference>
<evidence type="ECO:0000256" key="4">
    <source>
        <dbReference type="ARBA" id="ARBA00023002"/>
    </source>
</evidence>
<feature type="active site" description="Proton donor" evidence="5">
    <location>
        <position position="36"/>
    </location>
</feature>
<dbReference type="PANTHER" id="PTHR43237">
    <property type="entry name" value="NADP-DEPENDENT MALIC ENZYME"/>
    <property type="match status" value="1"/>
</dbReference>
<dbReference type="Pfam" id="PF00390">
    <property type="entry name" value="malic"/>
    <property type="match status" value="1"/>
</dbReference>
<dbReference type="InterPro" id="IPR046346">
    <property type="entry name" value="Aminoacid_DH-like_N_sf"/>
</dbReference>
<dbReference type="Gene3D" id="3.40.50.10380">
    <property type="entry name" value="Malic enzyme, N-terminal domain"/>
    <property type="match status" value="1"/>
</dbReference>